<keyword evidence="2" id="KW-1185">Reference proteome</keyword>
<gene>
    <name evidence="1" type="ORF">KSP39_PZI008399</name>
</gene>
<proteinExistence type="predicted"/>
<reference evidence="1 2" key="1">
    <citation type="journal article" date="2022" name="Nat. Plants">
        <title>Genomes of leafy and leafless Platanthera orchids illuminate the evolution of mycoheterotrophy.</title>
        <authorList>
            <person name="Li M.H."/>
            <person name="Liu K.W."/>
            <person name="Li Z."/>
            <person name="Lu H.C."/>
            <person name="Ye Q.L."/>
            <person name="Zhang D."/>
            <person name="Wang J.Y."/>
            <person name="Li Y.F."/>
            <person name="Zhong Z.M."/>
            <person name="Liu X."/>
            <person name="Yu X."/>
            <person name="Liu D.K."/>
            <person name="Tu X.D."/>
            <person name="Liu B."/>
            <person name="Hao Y."/>
            <person name="Liao X.Y."/>
            <person name="Jiang Y.T."/>
            <person name="Sun W.H."/>
            <person name="Chen J."/>
            <person name="Chen Y.Q."/>
            <person name="Ai Y."/>
            <person name="Zhai J.W."/>
            <person name="Wu S.S."/>
            <person name="Zhou Z."/>
            <person name="Hsiao Y.Y."/>
            <person name="Wu W.L."/>
            <person name="Chen Y.Y."/>
            <person name="Lin Y.F."/>
            <person name="Hsu J.L."/>
            <person name="Li C.Y."/>
            <person name="Wang Z.W."/>
            <person name="Zhao X."/>
            <person name="Zhong W.Y."/>
            <person name="Ma X.K."/>
            <person name="Ma L."/>
            <person name="Huang J."/>
            <person name="Chen G.Z."/>
            <person name="Huang M.Z."/>
            <person name="Huang L."/>
            <person name="Peng D.H."/>
            <person name="Luo Y.B."/>
            <person name="Zou S.Q."/>
            <person name="Chen S.P."/>
            <person name="Lan S."/>
            <person name="Tsai W.C."/>
            <person name="Van de Peer Y."/>
            <person name="Liu Z.J."/>
        </authorList>
    </citation>
    <scope>NUCLEOTIDE SEQUENCE [LARGE SCALE GENOMIC DNA]</scope>
    <source>
        <strain evidence="1">Lor287</strain>
    </source>
</reference>
<accession>A0AAP0BM91</accession>
<organism evidence="1 2">
    <name type="scientific">Platanthera zijinensis</name>
    <dbReference type="NCBI Taxonomy" id="2320716"/>
    <lineage>
        <taxon>Eukaryota</taxon>
        <taxon>Viridiplantae</taxon>
        <taxon>Streptophyta</taxon>
        <taxon>Embryophyta</taxon>
        <taxon>Tracheophyta</taxon>
        <taxon>Spermatophyta</taxon>
        <taxon>Magnoliopsida</taxon>
        <taxon>Liliopsida</taxon>
        <taxon>Asparagales</taxon>
        <taxon>Orchidaceae</taxon>
        <taxon>Orchidoideae</taxon>
        <taxon>Orchideae</taxon>
        <taxon>Orchidinae</taxon>
        <taxon>Platanthera</taxon>
    </lineage>
</organism>
<dbReference type="AlphaFoldDB" id="A0AAP0BM91"/>
<evidence type="ECO:0000313" key="2">
    <source>
        <dbReference type="Proteomes" id="UP001418222"/>
    </source>
</evidence>
<evidence type="ECO:0000313" key="1">
    <source>
        <dbReference type="EMBL" id="KAK8944503.1"/>
    </source>
</evidence>
<comment type="caution">
    <text evidence="1">The sequence shown here is derived from an EMBL/GenBank/DDBJ whole genome shotgun (WGS) entry which is preliminary data.</text>
</comment>
<sequence>MVSSSTVDQGMLASHESQLRGGGRPLLVSLVSSASRLVGVAHWKLGHVVTVAARNRKRRKANNEGSSGLSWHQAEYVKFLTRALAIAYTHLKAYVEVQYAPPHNGCDQ</sequence>
<protein>
    <submittedName>
        <fullName evidence="1">Uncharacterized protein</fullName>
    </submittedName>
</protein>
<dbReference type="EMBL" id="JBBWWQ010000006">
    <property type="protein sequence ID" value="KAK8944503.1"/>
    <property type="molecule type" value="Genomic_DNA"/>
</dbReference>
<name>A0AAP0BM91_9ASPA</name>
<dbReference type="Proteomes" id="UP001418222">
    <property type="component" value="Unassembled WGS sequence"/>
</dbReference>